<sequence length="143" mass="15671">MASKLNTTLQRSWLWPMYGASVYPAPIRLTGPRPRGAGGAGSSTGTAEEPALNHPGGGFRERIKRSGVISSTASSSHVYTRAPLWWLPWRNHHKPPDIPLHSDGGSTAHCGFTLQATRPATQQETVYFLQRRAARNSLQNKNI</sequence>
<name>A0AAW1FHU2_ZOAVI</name>
<dbReference type="AlphaFoldDB" id="A0AAW1FHU2"/>
<evidence type="ECO:0000313" key="2">
    <source>
        <dbReference type="EMBL" id="KAK9534199.1"/>
    </source>
</evidence>
<dbReference type="Proteomes" id="UP001488805">
    <property type="component" value="Unassembled WGS sequence"/>
</dbReference>
<accession>A0AAW1FHU2</accession>
<protein>
    <submittedName>
        <fullName evidence="2">Uncharacterized protein</fullName>
    </submittedName>
</protein>
<organism evidence="2 3">
    <name type="scientific">Zoarces viviparus</name>
    <name type="common">Viviparous eelpout</name>
    <name type="synonym">Blennius viviparus</name>
    <dbReference type="NCBI Taxonomy" id="48416"/>
    <lineage>
        <taxon>Eukaryota</taxon>
        <taxon>Metazoa</taxon>
        <taxon>Chordata</taxon>
        <taxon>Craniata</taxon>
        <taxon>Vertebrata</taxon>
        <taxon>Euteleostomi</taxon>
        <taxon>Actinopterygii</taxon>
        <taxon>Neopterygii</taxon>
        <taxon>Teleostei</taxon>
        <taxon>Neoteleostei</taxon>
        <taxon>Acanthomorphata</taxon>
        <taxon>Eupercaria</taxon>
        <taxon>Perciformes</taxon>
        <taxon>Cottioidei</taxon>
        <taxon>Zoarcales</taxon>
        <taxon>Zoarcidae</taxon>
        <taxon>Zoarcinae</taxon>
        <taxon>Zoarces</taxon>
    </lineage>
</organism>
<gene>
    <name evidence="2" type="ORF">VZT92_009260</name>
</gene>
<evidence type="ECO:0000313" key="3">
    <source>
        <dbReference type="Proteomes" id="UP001488805"/>
    </source>
</evidence>
<comment type="caution">
    <text evidence="2">The sequence shown here is derived from an EMBL/GenBank/DDBJ whole genome shotgun (WGS) entry which is preliminary data.</text>
</comment>
<keyword evidence="3" id="KW-1185">Reference proteome</keyword>
<feature type="region of interest" description="Disordered" evidence="1">
    <location>
        <begin position="33"/>
        <end position="62"/>
    </location>
</feature>
<evidence type="ECO:0000256" key="1">
    <source>
        <dbReference type="SAM" id="MobiDB-lite"/>
    </source>
</evidence>
<dbReference type="EMBL" id="JBCEZU010000067">
    <property type="protein sequence ID" value="KAK9534199.1"/>
    <property type="molecule type" value="Genomic_DNA"/>
</dbReference>
<proteinExistence type="predicted"/>
<reference evidence="2 3" key="1">
    <citation type="journal article" date="2024" name="Genome Biol. Evol.">
        <title>Chromosome-level genome assembly of the viviparous eelpout Zoarces viviparus.</title>
        <authorList>
            <person name="Fuhrmann N."/>
            <person name="Brasseur M.V."/>
            <person name="Bakowski C.E."/>
            <person name="Podsiadlowski L."/>
            <person name="Prost S."/>
            <person name="Krehenwinkel H."/>
            <person name="Mayer C."/>
        </authorList>
    </citation>
    <scope>NUCLEOTIDE SEQUENCE [LARGE SCALE GENOMIC DNA]</scope>
    <source>
        <strain evidence="2">NO-MEL_2022_Ind0_liver</strain>
    </source>
</reference>